<dbReference type="EMBL" id="JABFAC010000002">
    <property type="protein sequence ID" value="MBA0607213.1"/>
    <property type="molecule type" value="Genomic_DNA"/>
</dbReference>
<sequence>MQNTRGKSKVPAHSKKRKTIGTLSSSSPTVTTCHQYLTFDHPLHEQRYQNLKDRALSVSRCIDWEALQTGLFTLIHSLLAATPWEWVFVIVELTYTELTLEFCSTFFLQTVLSSGDDARAISFRLGHITRQFSIAGFGVTLGLYSNDFLVATEHEDDEHLDDDTPLLPRPIPTPPSPSTDTRAHSVTLDDISQRLDRLECLHYEHVEK</sequence>
<accession>A0A7J8R0W6</accession>
<evidence type="ECO:0000313" key="3">
    <source>
        <dbReference type="Proteomes" id="UP000593561"/>
    </source>
</evidence>
<feature type="compositionally biased region" description="Pro residues" evidence="1">
    <location>
        <begin position="167"/>
        <end position="177"/>
    </location>
</feature>
<feature type="compositionally biased region" description="Basic residues" evidence="1">
    <location>
        <begin position="1"/>
        <end position="19"/>
    </location>
</feature>
<dbReference type="Proteomes" id="UP000593561">
    <property type="component" value="Unassembled WGS sequence"/>
</dbReference>
<reference evidence="2 3" key="1">
    <citation type="journal article" date="2019" name="Genome Biol. Evol.">
        <title>Insights into the evolution of the New World diploid cottons (Gossypium, subgenus Houzingenia) based on genome sequencing.</title>
        <authorList>
            <person name="Grover C.E."/>
            <person name="Arick M.A. 2nd"/>
            <person name="Thrash A."/>
            <person name="Conover J.L."/>
            <person name="Sanders W.S."/>
            <person name="Peterson D.G."/>
            <person name="Frelichowski J.E."/>
            <person name="Scheffler J.A."/>
            <person name="Scheffler B.E."/>
            <person name="Wendel J.F."/>
        </authorList>
    </citation>
    <scope>NUCLEOTIDE SEQUENCE [LARGE SCALE GENOMIC DNA]</scope>
    <source>
        <strain evidence="2">27</strain>
        <tissue evidence="2">Leaf</tissue>
    </source>
</reference>
<dbReference type="AlphaFoldDB" id="A0A7J8R0W6"/>
<evidence type="ECO:0000256" key="1">
    <source>
        <dbReference type="SAM" id="MobiDB-lite"/>
    </source>
</evidence>
<name>A0A7J8R0W6_GOSDV</name>
<protein>
    <submittedName>
        <fullName evidence="2">Uncharacterized protein</fullName>
    </submittedName>
</protein>
<feature type="region of interest" description="Disordered" evidence="1">
    <location>
        <begin position="159"/>
        <end position="184"/>
    </location>
</feature>
<gene>
    <name evidence="2" type="ORF">Godav_019553</name>
</gene>
<keyword evidence="3" id="KW-1185">Reference proteome</keyword>
<feature type="region of interest" description="Disordered" evidence="1">
    <location>
        <begin position="1"/>
        <end position="26"/>
    </location>
</feature>
<proteinExistence type="predicted"/>
<organism evidence="2 3">
    <name type="scientific">Gossypium davidsonii</name>
    <name type="common">Davidson's cotton</name>
    <name type="synonym">Gossypium klotzschianum subsp. davidsonii</name>
    <dbReference type="NCBI Taxonomy" id="34287"/>
    <lineage>
        <taxon>Eukaryota</taxon>
        <taxon>Viridiplantae</taxon>
        <taxon>Streptophyta</taxon>
        <taxon>Embryophyta</taxon>
        <taxon>Tracheophyta</taxon>
        <taxon>Spermatophyta</taxon>
        <taxon>Magnoliopsida</taxon>
        <taxon>eudicotyledons</taxon>
        <taxon>Gunneridae</taxon>
        <taxon>Pentapetalae</taxon>
        <taxon>rosids</taxon>
        <taxon>malvids</taxon>
        <taxon>Malvales</taxon>
        <taxon>Malvaceae</taxon>
        <taxon>Malvoideae</taxon>
        <taxon>Gossypium</taxon>
    </lineage>
</organism>
<comment type="caution">
    <text evidence="2">The sequence shown here is derived from an EMBL/GenBank/DDBJ whole genome shotgun (WGS) entry which is preliminary data.</text>
</comment>
<evidence type="ECO:0000313" key="2">
    <source>
        <dbReference type="EMBL" id="MBA0607213.1"/>
    </source>
</evidence>